<gene>
    <name evidence="2" type="ORF">KYK27_05800</name>
</gene>
<comment type="caution">
    <text evidence="2">The sequence shown here is derived from an EMBL/GenBank/DDBJ whole genome shotgun (WGS) entry which is preliminary data.</text>
</comment>
<name>A0ABS6X989_9BACT</name>
<feature type="compositionally biased region" description="Low complexity" evidence="1">
    <location>
        <begin position="88"/>
        <end position="97"/>
    </location>
</feature>
<organism evidence="2 3">
    <name type="scientific">Pontibacter populi</name>
    <dbReference type="NCBI Taxonomy" id="890055"/>
    <lineage>
        <taxon>Bacteria</taxon>
        <taxon>Pseudomonadati</taxon>
        <taxon>Bacteroidota</taxon>
        <taxon>Cytophagia</taxon>
        <taxon>Cytophagales</taxon>
        <taxon>Hymenobacteraceae</taxon>
        <taxon>Pontibacter</taxon>
    </lineage>
</organism>
<dbReference type="PROSITE" id="PS51257">
    <property type="entry name" value="PROKAR_LIPOPROTEIN"/>
    <property type="match status" value="1"/>
</dbReference>
<reference evidence="2 3" key="1">
    <citation type="submission" date="2021-07" db="EMBL/GenBank/DDBJ databases">
        <authorList>
            <person name="Kim M.K."/>
        </authorList>
    </citation>
    <scope>NUCLEOTIDE SEQUENCE [LARGE SCALE GENOMIC DNA]</scope>
    <source>
        <strain evidence="2 3">HLY7-15</strain>
    </source>
</reference>
<evidence type="ECO:0000313" key="2">
    <source>
        <dbReference type="EMBL" id="MBW3364546.1"/>
    </source>
</evidence>
<evidence type="ECO:0000256" key="1">
    <source>
        <dbReference type="SAM" id="MobiDB-lite"/>
    </source>
</evidence>
<dbReference type="RefSeq" id="WP_199109030.1">
    <property type="nucleotide sequence ID" value="NZ_JAHWXQ010000001.1"/>
</dbReference>
<feature type="compositionally biased region" description="Basic and acidic residues" evidence="1">
    <location>
        <begin position="22"/>
        <end position="33"/>
    </location>
</feature>
<evidence type="ECO:0000313" key="3">
    <source>
        <dbReference type="Proteomes" id="UP000774935"/>
    </source>
</evidence>
<accession>A0ABS6X989</accession>
<feature type="region of interest" description="Disordered" evidence="1">
    <location>
        <begin position="19"/>
        <end position="107"/>
    </location>
</feature>
<feature type="compositionally biased region" description="Basic and acidic residues" evidence="1">
    <location>
        <begin position="59"/>
        <end position="72"/>
    </location>
</feature>
<keyword evidence="3" id="KW-1185">Reference proteome</keyword>
<proteinExistence type="predicted"/>
<dbReference type="EMBL" id="JAHWXQ010000001">
    <property type="protein sequence ID" value="MBW3364546.1"/>
    <property type="molecule type" value="Genomic_DNA"/>
</dbReference>
<protein>
    <submittedName>
        <fullName evidence="2">Uncharacterized protein</fullName>
    </submittedName>
</protein>
<dbReference type="Proteomes" id="UP000774935">
    <property type="component" value="Unassembled WGS sequence"/>
</dbReference>
<sequence>MNKNVIAVFAAACGLFMASCDTPKDQRPGEKVSTDYVEPGTRSTSNVSDAGLDGGAESEAAHGEATHEEVMPNHDAGANTIQPGDSINEAAETNTAAGAVQPGAKKQ</sequence>